<dbReference type="OrthoDB" id="7960191at2"/>
<evidence type="ECO:0000313" key="2">
    <source>
        <dbReference type="Proteomes" id="UP000236884"/>
    </source>
</evidence>
<sequence length="75" mass="8382">MDLIKHEAIADKLEEGKLAGWLSDYLVAWHGPSGHLEPNVTVWRTIERSDEEVLRYVVERLTGVVEAQDIAVAGV</sequence>
<dbReference type="KEGG" id="vgo:GJW-30_1_00786"/>
<organism evidence="1 2">
    <name type="scientific">Variibacter gotjawalensis</name>
    <dbReference type="NCBI Taxonomy" id="1333996"/>
    <lineage>
        <taxon>Bacteria</taxon>
        <taxon>Pseudomonadati</taxon>
        <taxon>Pseudomonadota</taxon>
        <taxon>Alphaproteobacteria</taxon>
        <taxon>Hyphomicrobiales</taxon>
        <taxon>Nitrobacteraceae</taxon>
        <taxon>Variibacter</taxon>
    </lineage>
</organism>
<name>A0A0S3PQQ9_9BRAD</name>
<gene>
    <name evidence="1" type="ORF">GJW-30_1_00786</name>
</gene>
<evidence type="ECO:0000313" key="1">
    <source>
        <dbReference type="EMBL" id="BAT58263.1"/>
    </source>
</evidence>
<proteinExistence type="predicted"/>
<protein>
    <submittedName>
        <fullName evidence="1">Uncharacterized protein</fullName>
    </submittedName>
</protein>
<reference evidence="1 2" key="1">
    <citation type="submission" date="2015-08" db="EMBL/GenBank/DDBJ databases">
        <title>Investigation of the bacterial diversity of lava forest soil.</title>
        <authorList>
            <person name="Lee J.S."/>
        </authorList>
    </citation>
    <scope>NUCLEOTIDE SEQUENCE [LARGE SCALE GENOMIC DNA]</scope>
    <source>
        <strain evidence="1 2">GJW-30</strain>
    </source>
</reference>
<dbReference type="RefSeq" id="WP_096351895.1">
    <property type="nucleotide sequence ID" value="NZ_AP014946.1"/>
</dbReference>
<dbReference type="EMBL" id="AP014946">
    <property type="protein sequence ID" value="BAT58263.1"/>
    <property type="molecule type" value="Genomic_DNA"/>
</dbReference>
<dbReference type="AlphaFoldDB" id="A0A0S3PQQ9"/>
<accession>A0A0S3PQQ9</accession>
<keyword evidence="2" id="KW-1185">Reference proteome</keyword>
<dbReference type="Proteomes" id="UP000236884">
    <property type="component" value="Chromosome"/>
</dbReference>